<gene>
    <name evidence="3" type="ORF">HZZ10_18500</name>
</gene>
<evidence type="ECO:0000313" key="3">
    <source>
        <dbReference type="EMBL" id="NYS95498.1"/>
    </source>
</evidence>
<name>A0A853F3C0_9MICO</name>
<dbReference type="Gene3D" id="3.40.190.10">
    <property type="entry name" value="Periplasmic binding protein-like II"/>
    <property type="match status" value="2"/>
</dbReference>
<accession>A0A853F3C0</accession>
<dbReference type="SUPFAM" id="SSF53850">
    <property type="entry name" value="Periplasmic binding protein-like II"/>
    <property type="match status" value="1"/>
</dbReference>
<sequence length="379" mass="39251">MTPRYRRQLSASSSSRPVLAATVGAALLLSLAACSGDAEGSDDSAPSGSAAAEGSAISAERCAQNEAAGTITYITGYQYQSSAGILEALAADSLGYFDALCLDVEIQPGTGDTAANAQLVAAGTAQVTSLGNDAEALKAVDGGIDVTGIATWGHVPIATLMTGTDITELTQLEGTILGHKGSLPAPLRAMLVEEGVDLDAIEQVEVGYDPTVLPRGQVQSLTGYKSNEPLLLAAMGEEVTEWNPEDYGISGSFGTIVANPAFADEHPTAVEDYLRATSKAFEYCETNGAECVGFAADVAESGYDEEHNLKIWETESALVTESTPEGSPLGFHDDALTTSEGEALIASGELDELPTVNDVFDPAFLTAIYDGTELVWPAP</sequence>
<dbReference type="Pfam" id="PF09084">
    <property type="entry name" value="NMT1"/>
    <property type="match status" value="1"/>
</dbReference>
<dbReference type="InterPro" id="IPR027939">
    <property type="entry name" value="NMT1/THI5"/>
</dbReference>
<dbReference type="GO" id="GO:0009228">
    <property type="term" value="P:thiamine biosynthetic process"/>
    <property type="evidence" value="ECO:0007669"/>
    <property type="project" value="InterPro"/>
</dbReference>
<proteinExistence type="predicted"/>
<dbReference type="RefSeq" id="WP_179914636.1">
    <property type="nucleotide sequence ID" value="NZ_JACBYE010000081.1"/>
</dbReference>
<keyword evidence="1" id="KW-0732">Signal</keyword>
<feature type="signal peptide" evidence="1">
    <location>
        <begin position="1"/>
        <end position="20"/>
    </location>
</feature>
<dbReference type="AlphaFoldDB" id="A0A853F3C0"/>
<feature type="chain" id="PRO_5032923842" evidence="1">
    <location>
        <begin position="21"/>
        <end position="379"/>
    </location>
</feature>
<comment type="caution">
    <text evidence="3">The sequence shown here is derived from an EMBL/GenBank/DDBJ whole genome shotgun (WGS) entry which is preliminary data.</text>
</comment>
<organism evidence="3 4">
    <name type="scientific">Sanguibacter inulinus</name>
    <dbReference type="NCBI Taxonomy" id="60922"/>
    <lineage>
        <taxon>Bacteria</taxon>
        <taxon>Bacillati</taxon>
        <taxon>Actinomycetota</taxon>
        <taxon>Actinomycetes</taxon>
        <taxon>Micrococcales</taxon>
        <taxon>Sanguibacteraceae</taxon>
        <taxon>Sanguibacter</taxon>
    </lineage>
</organism>
<reference evidence="3 4" key="1">
    <citation type="submission" date="2020-07" db="EMBL/GenBank/DDBJ databases">
        <title>MOT database genomes.</title>
        <authorList>
            <person name="Joseph S."/>
            <person name="Aduse-Opoku J."/>
            <person name="Hashim A."/>
            <person name="Wade W."/>
            <person name="Curtis M."/>
        </authorList>
    </citation>
    <scope>NUCLEOTIDE SEQUENCE [LARGE SCALE GENOMIC DNA]</scope>
    <source>
        <strain evidence="3 4">DSM 100099</strain>
    </source>
</reference>
<dbReference type="Proteomes" id="UP000561011">
    <property type="component" value="Unassembled WGS sequence"/>
</dbReference>
<dbReference type="EMBL" id="JACBYE010000081">
    <property type="protein sequence ID" value="NYS95498.1"/>
    <property type="molecule type" value="Genomic_DNA"/>
</dbReference>
<dbReference type="InterPro" id="IPR015168">
    <property type="entry name" value="SsuA/THI5"/>
</dbReference>
<evidence type="ECO:0000256" key="1">
    <source>
        <dbReference type="SAM" id="SignalP"/>
    </source>
</evidence>
<evidence type="ECO:0000259" key="2">
    <source>
        <dbReference type="Pfam" id="PF09084"/>
    </source>
</evidence>
<dbReference type="PANTHER" id="PTHR31528">
    <property type="entry name" value="4-AMINO-5-HYDROXYMETHYL-2-METHYLPYRIMIDINE PHOSPHATE SYNTHASE THI11-RELATED"/>
    <property type="match status" value="1"/>
</dbReference>
<protein>
    <submittedName>
        <fullName evidence="3">ABC transporter substrate-binding protein</fullName>
    </submittedName>
</protein>
<evidence type="ECO:0000313" key="4">
    <source>
        <dbReference type="Proteomes" id="UP000561011"/>
    </source>
</evidence>
<dbReference type="PANTHER" id="PTHR31528:SF3">
    <property type="entry name" value="THIAMINE BIOSYNTHESIS PROTEIN HI_0357-RELATED"/>
    <property type="match status" value="1"/>
</dbReference>
<keyword evidence="4" id="KW-1185">Reference proteome</keyword>
<dbReference type="PROSITE" id="PS51257">
    <property type="entry name" value="PROKAR_LIPOPROTEIN"/>
    <property type="match status" value="1"/>
</dbReference>
<feature type="domain" description="SsuA/THI5-like" evidence="2">
    <location>
        <begin position="88"/>
        <end position="284"/>
    </location>
</feature>